<organism evidence="1 2">
    <name type="scientific">Panagrolaimus sp. JU765</name>
    <dbReference type="NCBI Taxonomy" id="591449"/>
    <lineage>
        <taxon>Eukaryota</taxon>
        <taxon>Metazoa</taxon>
        <taxon>Ecdysozoa</taxon>
        <taxon>Nematoda</taxon>
        <taxon>Chromadorea</taxon>
        <taxon>Rhabditida</taxon>
        <taxon>Tylenchina</taxon>
        <taxon>Panagrolaimomorpha</taxon>
        <taxon>Panagrolaimoidea</taxon>
        <taxon>Panagrolaimidae</taxon>
        <taxon>Panagrolaimus</taxon>
    </lineage>
</organism>
<evidence type="ECO:0000313" key="2">
    <source>
        <dbReference type="WBParaSite" id="JU765_v2.g14263.t1"/>
    </source>
</evidence>
<dbReference type="Proteomes" id="UP000887576">
    <property type="component" value="Unplaced"/>
</dbReference>
<proteinExistence type="predicted"/>
<sequence>MGKKVRSFSSTPAKKPKKFATNTPIVNAKPVETKKNQNLNSRKPVGLFDSDDDYEDDEISSLDSGNEDVNKKKLKSMRKKIEDGDDSDEDDEDFKPVYEEVSEDDDWQNDDLDDEAFDLIKDQEDFDKTTDEHVILSDSEAGNMKIPKAKNDDSDEDEDFKPVYEELSEDDDWQNDDLDEEAFDLIKDQEEHEEKEKLAKLGDEEDDDGEDEDLEAEDNSDLDEEMEFGDDESEEEEHAKLDEKLAKLGDEEDDDGEDEDLEAEDNSELDEEMEFGDDESEEEEHAKLDGEEDLEDMDEDALEKHEAELKKLMADDPKFAEFLKAEETDLLDFGEKLDEEEEEEQRIPITEEMIKSACKVFEDKKATRVEIRKCVHFAVKAFVACVKSVSPNAPDSPYIVTSEKDFDRIVKMSFTYLSSAFLALLEPIEVKDEVLIDGVDMGYKLRQHEHDPMPTFKHWKQCHGVIKQFCHCLNIFLMEIPSDNILKACLRAVMDNANLFIQF</sequence>
<evidence type="ECO:0000313" key="1">
    <source>
        <dbReference type="Proteomes" id="UP000887576"/>
    </source>
</evidence>
<name>A0AC34Q9S1_9BILA</name>
<dbReference type="WBParaSite" id="JU765_v2.g14263.t1">
    <property type="protein sequence ID" value="JU765_v2.g14263.t1"/>
    <property type="gene ID" value="JU765_v2.g14263"/>
</dbReference>
<reference evidence="2" key="1">
    <citation type="submission" date="2022-11" db="UniProtKB">
        <authorList>
            <consortium name="WormBaseParasite"/>
        </authorList>
    </citation>
    <scope>IDENTIFICATION</scope>
</reference>
<protein>
    <submittedName>
        <fullName evidence="2">Uncharacterized protein</fullName>
    </submittedName>
</protein>
<accession>A0AC34Q9S1</accession>